<dbReference type="AlphaFoldDB" id="A0A4Q2M8Q3"/>
<organism evidence="2 3">
    <name type="scientific">Agromyces atrinae</name>
    <dbReference type="NCBI Taxonomy" id="592376"/>
    <lineage>
        <taxon>Bacteria</taxon>
        <taxon>Bacillati</taxon>
        <taxon>Actinomycetota</taxon>
        <taxon>Actinomycetes</taxon>
        <taxon>Micrococcales</taxon>
        <taxon>Microbacteriaceae</taxon>
        <taxon>Agromyces</taxon>
    </lineage>
</organism>
<gene>
    <name evidence="1" type="ORF">BJ972_000181</name>
    <name evidence="2" type="ORF">ESP50_14735</name>
</gene>
<protein>
    <submittedName>
        <fullName evidence="2">DUF541 domain-containing protein</fullName>
    </submittedName>
</protein>
<keyword evidence="3" id="KW-1185">Reference proteome</keyword>
<evidence type="ECO:0000313" key="2">
    <source>
        <dbReference type="EMBL" id="RXZ85460.1"/>
    </source>
</evidence>
<dbReference type="RefSeq" id="WP_129176522.1">
    <property type="nucleotide sequence ID" value="NZ_JACCBI010000001.1"/>
</dbReference>
<name>A0A4Q2M8Q3_9MICO</name>
<dbReference type="EMBL" id="JACCBI010000001">
    <property type="protein sequence ID" value="NYD65662.1"/>
    <property type="molecule type" value="Genomic_DNA"/>
</dbReference>
<dbReference type="Proteomes" id="UP000292686">
    <property type="component" value="Unassembled WGS sequence"/>
</dbReference>
<sequence>MTTITVAGEAESIHTAEVATAHLTVSIDGPDRDVVLSRAGGVHSVVLAGLEVLQSAATPAVASHSSDRVHVTAQRPWNADGAQLDLVYTASAGIRAEFTDIDALSSWLGQVATLDGVEIPSIEWSLTRDTRESARAAAQRDAVAAAIRSAEVYAESLGLATVTAVAIGDAGLLGIEPGPAGQPKLVAAMRNADMSAGGFALRPGDITVSASVHARFEAS</sequence>
<dbReference type="Gene3D" id="3.30.70.2970">
    <property type="entry name" value="Protein of unknown function (DUF541), domain 2"/>
    <property type="match status" value="1"/>
</dbReference>
<dbReference type="PANTHER" id="PTHR34387:SF1">
    <property type="entry name" value="PERIPLASMIC IMMUNOGENIC PROTEIN"/>
    <property type="match status" value="1"/>
</dbReference>
<dbReference type="PANTHER" id="PTHR34387">
    <property type="entry name" value="SLR1258 PROTEIN"/>
    <property type="match status" value="1"/>
</dbReference>
<evidence type="ECO:0000313" key="3">
    <source>
        <dbReference type="Proteomes" id="UP000292686"/>
    </source>
</evidence>
<proteinExistence type="predicted"/>
<reference evidence="1 4" key="2">
    <citation type="submission" date="2020-07" db="EMBL/GenBank/DDBJ databases">
        <title>Sequencing the genomes of 1000 actinobacteria strains.</title>
        <authorList>
            <person name="Klenk H.-P."/>
        </authorList>
    </citation>
    <scope>NUCLEOTIDE SEQUENCE [LARGE SCALE GENOMIC DNA]</scope>
    <source>
        <strain evidence="1 4">DSM 23870</strain>
    </source>
</reference>
<dbReference type="EMBL" id="SDPM01000009">
    <property type="protein sequence ID" value="RXZ85460.1"/>
    <property type="molecule type" value="Genomic_DNA"/>
</dbReference>
<dbReference type="Proteomes" id="UP000581087">
    <property type="component" value="Unassembled WGS sequence"/>
</dbReference>
<dbReference type="GO" id="GO:0006974">
    <property type="term" value="P:DNA damage response"/>
    <property type="evidence" value="ECO:0007669"/>
    <property type="project" value="TreeGrafter"/>
</dbReference>
<accession>A0A4Q2M8Q3</accession>
<evidence type="ECO:0000313" key="4">
    <source>
        <dbReference type="Proteomes" id="UP000581087"/>
    </source>
</evidence>
<dbReference type="InterPro" id="IPR007497">
    <property type="entry name" value="SIMPL/DUF541"/>
</dbReference>
<dbReference type="OrthoDB" id="3724496at2"/>
<dbReference type="InterPro" id="IPR052022">
    <property type="entry name" value="26kDa_periplasmic_antigen"/>
</dbReference>
<reference evidence="2 3" key="1">
    <citation type="submission" date="2019-01" db="EMBL/GenBank/DDBJ databases">
        <title>Agromyces.</title>
        <authorList>
            <person name="Li J."/>
        </authorList>
    </citation>
    <scope>NUCLEOTIDE SEQUENCE [LARGE SCALE GENOMIC DNA]</scope>
    <source>
        <strain evidence="2 3">DSM 23870</strain>
    </source>
</reference>
<dbReference type="Pfam" id="PF04402">
    <property type="entry name" value="SIMPL"/>
    <property type="match status" value="1"/>
</dbReference>
<dbReference type="Gene3D" id="3.30.110.170">
    <property type="entry name" value="Protein of unknown function (DUF541), domain 1"/>
    <property type="match status" value="1"/>
</dbReference>
<evidence type="ECO:0000313" key="1">
    <source>
        <dbReference type="EMBL" id="NYD65662.1"/>
    </source>
</evidence>
<comment type="caution">
    <text evidence="2">The sequence shown here is derived from an EMBL/GenBank/DDBJ whole genome shotgun (WGS) entry which is preliminary data.</text>
</comment>